<evidence type="ECO:0000259" key="1">
    <source>
        <dbReference type="Pfam" id="PF00682"/>
    </source>
</evidence>
<dbReference type="Pfam" id="PF00682">
    <property type="entry name" value="HMGL-like"/>
    <property type="match status" value="1"/>
</dbReference>
<feature type="domain" description="Pyruvate carboxyltransferase" evidence="1">
    <location>
        <begin position="119"/>
        <end position="245"/>
    </location>
</feature>
<accession>A0A9D1V5Y9</accession>
<dbReference type="Proteomes" id="UP000824193">
    <property type="component" value="Unassembled WGS sequence"/>
</dbReference>
<evidence type="ECO:0000313" key="3">
    <source>
        <dbReference type="Proteomes" id="UP000824193"/>
    </source>
</evidence>
<gene>
    <name evidence="2" type="ORF">H9865_12085</name>
</gene>
<sequence>MPNIRLLDCTLRDGGYVNDWKFGFENIRDIVASLVNAGTDIVEVGFLRNLEPDMDQSRWNTVAELKKVLPADRRNTMFSGMALHNFYDIDKLEPWDGTGIDLIRVTFHDYDIDAGLEFCRKAQEKGYKISCNPINIMGYSDTGVLWLCEQVNKLHPFAFSIVDTFGSMQMQDLERIVRLVDNNLAKDIALGLHLHENLAQSFSLAQRFLDMHLVGRDVTVDASLLGMGRTPGNLCIELIADYLNQNFGKNYDIDRMLDAIQQHILPIKEKSPWGYSPAYFLSAKYNLHRNYAEHFLDKGDLSNRDINHLLSRIAPEKKTAFDAKYADGLYTDYKDNRIDDASDRARLAAVLSGRKVLCLAPGGTLNTHRKEVEEFIAREKPVVIAANFVPEDLKADFAFFSSGKRFDPLAALPCPVLCTSNLEGKADYRLDYNSLAGAFTMGANSLIMLLRLLEQLGVKEVALAGADGYEPGSENYCDPRMKNHTPRGTDYNRAMSAAINGCGIAVTFVTPSHYQKG</sequence>
<dbReference type="InterPro" id="IPR013785">
    <property type="entry name" value="Aldolase_TIM"/>
</dbReference>
<evidence type="ECO:0000313" key="2">
    <source>
        <dbReference type="EMBL" id="HIX06817.1"/>
    </source>
</evidence>
<name>A0A9D1V5Y9_9FIRM</name>
<reference evidence="2" key="1">
    <citation type="journal article" date="2021" name="PeerJ">
        <title>Extensive microbial diversity within the chicken gut microbiome revealed by metagenomics and culture.</title>
        <authorList>
            <person name="Gilroy R."/>
            <person name="Ravi A."/>
            <person name="Getino M."/>
            <person name="Pursley I."/>
            <person name="Horton D.L."/>
            <person name="Alikhan N.F."/>
            <person name="Baker D."/>
            <person name="Gharbi K."/>
            <person name="Hall N."/>
            <person name="Watson M."/>
            <person name="Adriaenssens E.M."/>
            <person name="Foster-Nyarko E."/>
            <person name="Jarju S."/>
            <person name="Secka A."/>
            <person name="Antonio M."/>
            <person name="Oren A."/>
            <person name="Chaudhuri R.R."/>
            <person name="La Ragione R."/>
            <person name="Hildebrand F."/>
            <person name="Pallen M.J."/>
        </authorList>
    </citation>
    <scope>NUCLEOTIDE SEQUENCE</scope>
    <source>
        <strain evidence="2">2239</strain>
    </source>
</reference>
<protein>
    <submittedName>
        <fullName evidence="2">Aldolase catalytic domain-containing protein</fullName>
    </submittedName>
</protein>
<dbReference type="CDD" id="cd07944">
    <property type="entry name" value="DRE_TIM_HOA_like"/>
    <property type="match status" value="1"/>
</dbReference>
<dbReference type="AlphaFoldDB" id="A0A9D1V5Y9"/>
<dbReference type="EMBL" id="DXFW01000040">
    <property type="protein sequence ID" value="HIX06817.1"/>
    <property type="molecule type" value="Genomic_DNA"/>
</dbReference>
<proteinExistence type="predicted"/>
<dbReference type="Gene3D" id="3.20.20.70">
    <property type="entry name" value="Aldolase class I"/>
    <property type="match status" value="1"/>
</dbReference>
<dbReference type="SUPFAM" id="SSF51569">
    <property type="entry name" value="Aldolase"/>
    <property type="match status" value="1"/>
</dbReference>
<comment type="caution">
    <text evidence="2">The sequence shown here is derived from an EMBL/GenBank/DDBJ whole genome shotgun (WGS) entry which is preliminary data.</text>
</comment>
<reference evidence="2" key="2">
    <citation type="submission" date="2021-04" db="EMBL/GenBank/DDBJ databases">
        <authorList>
            <person name="Gilroy R."/>
        </authorList>
    </citation>
    <scope>NUCLEOTIDE SEQUENCE</scope>
    <source>
        <strain evidence="2">2239</strain>
    </source>
</reference>
<dbReference type="GO" id="GO:0003824">
    <property type="term" value="F:catalytic activity"/>
    <property type="evidence" value="ECO:0007669"/>
    <property type="project" value="InterPro"/>
</dbReference>
<organism evidence="2 3">
    <name type="scientific">Candidatus Allofournierella pullicola</name>
    <dbReference type="NCBI Taxonomy" id="2838596"/>
    <lineage>
        <taxon>Bacteria</taxon>
        <taxon>Bacillati</taxon>
        <taxon>Bacillota</taxon>
        <taxon>Clostridia</taxon>
        <taxon>Eubacteriales</taxon>
        <taxon>Oscillospiraceae</taxon>
        <taxon>Allofournierella</taxon>
    </lineage>
</organism>
<dbReference type="InterPro" id="IPR000891">
    <property type="entry name" value="PYR_CT"/>
</dbReference>